<protein>
    <submittedName>
        <fullName evidence="2">Uncharacterized protein</fullName>
    </submittedName>
</protein>
<evidence type="ECO:0000256" key="1">
    <source>
        <dbReference type="SAM" id="MobiDB-lite"/>
    </source>
</evidence>
<dbReference type="AlphaFoldDB" id="A0A7S2W0V9"/>
<accession>A0A7S2W0V9</accession>
<gene>
    <name evidence="2" type="ORF">RMAR1173_LOCUS1058</name>
</gene>
<dbReference type="EMBL" id="HBHJ01001653">
    <property type="protein sequence ID" value="CAD9661576.1"/>
    <property type="molecule type" value="Transcribed_RNA"/>
</dbReference>
<feature type="region of interest" description="Disordered" evidence="1">
    <location>
        <begin position="73"/>
        <end position="109"/>
    </location>
</feature>
<evidence type="ECO:0000313" key="2">
    <source>
        <dbReference type="EMBL" id="CAD9661576.1"/>
    </source>
</evidence>
<sequence length="109" mass="12015">MPPGTVGTGKVSHLPRAAARNEHGAVLPHESRIRPHRRAEHSKGRRKERCPAWLRDADCTCHNPTRFCPRVATEQGPGAGLLSPHAPRRPVQEATPCPTELDRAQVLEL</sequence>
<reference evidence="2" key="1">
    <citation type="submission" date="2021-01" db="EMBL/GenBank/DDBJ databases">
        <authorList>
            <person name="Corre E."/>
            <person name="Pelletier E."/>
            <person name="Niang G."/>
            <person name="Scheremetjew M."/>
            <person name="Finn R."/>
            <person name="Kale V."/>
            <person name="Holt S."/>
            <person name="Cochrane G."/>
            <person name="Meng A."/>
            <person name="Brown T."/>
            <person name="Cohen L."/>
        </authorList>
    </citation>
    <scope>NUCLEOTIDE SEQUENCE</scope>
    <source>
        <strain evidence="2">CCMP1243</strain>
    </source>
</reference>
<name>A0A7S2W0V9_9STRA</name>
<organism evidence="2">
    <name type="scientific">Rhizochromulina marina</name>
    <dbReference type="NCBI Taxonomy" id="1034831"/>
    <lineage>
        <taxon>Eukaryota</taxon>
        <taxon>Sar</taxon>
        <taxon>Stramenopiles</taxon>
        <taxon>Ochrophyta</taxon>
        <taxon>Dictyochophyceae</taxon>
        <taxon>Rhizochromulinales</taxon>
        <taxon>Rhizochromulina</taxon>
    </lineage>
</organism>
<feature type="region of interest" description="Disordered" evidence="1">
    <location>
        <begin position="1"/>
        <end position="49"/>
    </location>
</feature>
<feature type="compositionally biased region" description="Basic and acidic residues" evidence="1">
    <location>
        <begin position="19"/>
        <end position="33"/>
    </location>
</feature>
<feature type="compositionally biased region" description="Basic and acidic residues" evidence="1">
    <location>
        <begin position="100"/>
        <end position="109"/>
    </location>
</feature>
<proteinExistence type="predicted"/>
<feature type="compositionally biased region" description="Basic residues" evidence="1">
    <location>
        <begin position="34"/>
        <end position="48"/>
    </location>
</feature>